<reference evidence="2 3" key="1">
    <citation type="submission" date="2018-05" db="EMBL/GenBank/DDBJ databases">
        <title>Rhodohalobacter halophilus gen. nov., sp. nov., a moderately halophilic member of the family Balneolaceae.</title>
        <authorList>
            <person name="Liu Z.-W."/>
        </authorList>
    </citation>
    <scope>NUCLEOTIDE SEQUENCE [LARGE SCALE GENOMIC DNA]</scope>
    <source>
        <strain evidence="2 3">8A47</strain>
    </source>
</reference>
<gene>
    <name evidence="2" type="ORF">DDZ15_12940</name>
</gene>
<dbReference type="RefSeq" id="WP_109647537.1">
    <property type="nucleotide sequence ID" value="NZ_QGGB01000009.1"/>
</dbReference>
<dbReference type="Gene3D" id="2.60.40.10">
    <property type="entry name" value="Immunoglobulins"/>
    <property type="match status" value="1"/>
</dbReference>
<dbReference type="OrthoDB" id="833020at2"/>
<keyword evidence="3" id="KW-1185">Reference proteome</keyword>
<dbReference type="AlphaFoldDB" id="A0A316TP00"/>
<sequence length="530" mass="58406">MKVRGIFAFMALIISATIFITACESSVDAGFEESIAPYLELEAIEGANNTTITIRRGTSAGMDSYFAFDISNVSGNSTVSEGLTEGWCMEWQKPIQSNGDTHVGIEAFSTYGSEEWKPVNYLMSIKNKLQREDPTLTYREIQVSLWSLIENPKFDLDQVLADGRMPSDMMTDGQPNFSIEKVKSIVNHVRSNYTSYTYSENAPYLVYARTDDSSQNGGFLTCDNPDTEFCEGFYTISGNVFIDANEDKVKNTLESGAQNVTVSITDSHGNRIGQTTSSTGDYSFAVYTGETDTEYTIEVLEMTDDPDDFNEGLFTNYTPTTPIVTTVTISSENISDINFGFSPQIEKMIEQFEDETILLDTKSPEFWRKQMLLARNSVRVPGRGNTGRDIPAMEISSEELFSYLIEIENLLLEKPFQFGANRFQAAFDILNLPENSIDNRLLIELLTAELNIVSGRGSGNPDFDLALIAFGESVAAELFTSPEDGILRPNSVSEILKITSVASLSSTEDTVNLLSSFNRSGTGGGGVGTN</sequence>
<accession>A0A316TP00</accession>
<name>A0A316TP00_9BACT</name>
<evidence type="ECO:0000256" key="1">
    <source>
        <dbReference type="SAM" id="SignalP"/>
    </source>
</evidence>
<dbReference type="PROSITE" id="PS51257">
    <property type="entry name" value="PROKAR_LIPOPROTEIN"/>
    <property type="match status" value="1"/>
</dbReference>
<dbReference type="InterPro" id="IPR013783">
    <property type="entry name" value="Ig-like_fold"/>
</dbReference>
<evidence type="ECO:0008006" key="4">
    <source>
        <dbReference type="Google" id="ProtNLM"/>
    </source>
</evidence>
<evidence type="ECO:0000313" key="2">
    <source>
        <dbReference type="EMBL" id="PWN05508.1"/>
    </source>
</evidence>
<proteinExistence type="predicted"/>
<feature type="chain" id="PRO_5016377186" description="Carboxypeptidase regulatory-like domain-containing protein" evidence="1">
    <location>
        <begin position="23"/>
        <end position="530"/>
    </location>
</feature>
<protein>
    <recommendedName>
        <fullName evidence="4">Carboxypeptidase regulatory-like domain-containing protein</fullName>
    </recommendedName>
</protein>
<dbReference type="EMBL" id="QGGB01000009">
    <property type="protein sequence ID" value="PWN05508.1"/>
    <property type="molecule type" value="Genomic_DNA"/>
</dbReference>
<comment type="caution">
    <text evidence="2">The sequence shown here is derived from an EMBL/GenBank/DDBJ whole genome shotgun (WGS) entry which is preliminary data.</text>
</comment>
<organism evidence="2 3">
    <name type="scientific">Rhodohalobacter mucosus</name>
    <dbReference type="NCBI Taxonomy" id="2079485"/>
    <lineage>
        <taxon>Bacteria</taxon>
        <taxon>Pseudomonadati</taxon>
        <taxon>Balneolota</taxon>
        <taxon>Balneolia</taxon>
        <taxon>Balneolales</taxon>
        <taxon>Balneolaceae</taxon>
        <taxon>Rhodohalobacter</taxon>
    </lineage>
</organism>
<feature type="signal peptide" evidence="1">
    <location>
        <begin position="1"/>
        <end position="22"/>
    </location>
</feature>
<evidence type="ECO:0000313" key="3">
    <source>
        <dbReference type="Proteomes" id="UP000245533"/>
    </source>
</evidence>
<dbReference type="Proteomes" id="UP000245533">
    <property type="component" value="Unassembled WGS sequence"/>
</dbReference>
<keyword evidence="1" id="KW-0732">Signal</keyword>